<evidence type="ECO:0000259" key="5">
    <source>
        <dbReference type="Pfam" id="PF24517"/>
    </source>
</evidence>
<evidence type="ECO:0000256" key="1">
    <source>
        <dbReference type="ARBA" id="ARBA00004613"/>
    </source>
</evidence>
<dbReference type="InterPro" id="IPR055372">
    <property type="entry name" value="CBM96"/>
</dbReference>
<dbReference type="Pfam" id="PF24517">
    <property type="entry name" value="CBM96"/>
    <property type="match status" value="1"/>
</dbReference>
<dbReference type="Proteomes" id="UP001597214">
    <property type="component" value="Unassembled WGS sequence"/>
</dbReference>
<dbReference type="EMBL" id="JBHUEM010000052">
    <property type="protein sequence ID" value="MFD1739000.1"/>
    <property type="molecule type" value="Genomic_DNA"/>
</dbReference>
<dbReference type="Pfam" id="PF20148">
    <property type="entry name" value="DUF6531"/>
    <property type="match status" value="1"/>
</dbReference>
<evidence type="ECO:0000256" key="3">
    <source>
        <dbReference type="ARBA" id="ARBA00022729"/>
    </source>
</evidence>
<evidence type="ECO:0000256" key="2">
    <source>
        <dbReference type="ARBA" id="ARBA00022525"/>
    </source>
</evidence>
<evidence type="ECO:0000313" key="7">
    <source>
        <dbReference type="Proteomes" id="UP001597214"/>
    </source>
</evidence>
<gene>
    <name evidence="6" type="ORF">ACFSCX_21025</name>
</gene>
<keyword evidence="7" id="KW-1185">Reference proteome</keyword>
<dbReference type="RefSeq" id="WP_377930226.1">
    <property type="nucleotide sequence ID" value="NZ_JBHUEM010000052.1"/>
</dbReference>
<comment type="caution">
    <text evidence="6">The sequence shown here is derived from an EMBL/GenBank/DDBJ whole genome shotgun (WGS) entry which is preliminary data.</text>
</comment>
<keyword evidence="3" id="KW-0732">Signal</keyword>
<feature type="domain" description="DUF6531" evidence="4">
    <location>
        <begin position="463"/>
        <end position="539"/>
    </location>
</feature>
<protein>
    <submittedName>
        <fullName evidence="6">DNRLRE domain-containing protein</fullName>
    </submittedName>
</protein>
<accession>A0ABW4LY11</accession>
<name>A0ABW4LY11_9BACI</name>
<evidence type="ECO:0000313" key="6">
    <source>
        <dbReference type="EMBL" id="MFD1739000.1"/>
    </source>
</evidence>
<evidence type="ECO:0000259" key="4">
    <source>
        <dbReference type="Pfam" id="PF20148"/>
    </source>
</evidence>
<proteinExistence type="predicted"/>
<keyword evidence="2" id="KW-0964">Secreted</keyword>
<dbReference type="InterPro" id="IPR045351">
    <property type="entry name" value="DUF6531"/>
</dbReference>
<reference evidence="7" key="1">
    <citation type="journal article" date="2019" name="Int. J. Syst. Evol. Microbiol.">
        <title>The Global Catalogue of Microorganisms (GCM) 10K type strain sequencing project: providing services to taxonomists for standard genome sequencing and annotation.</title>
        <authorList>
            <consortium name="The Broad Institute Genomics Platform"/>
            <consortium name="The Broad Institute Genome Sequencing Center for Infectious Disease"/>
            <person name="Wu L."/>
            <person name="Ma J."/>
        </authorList>
    </citation>
    <scope>NUCLEOTIDE SEQUENCE [LARGE SCALE GENOMIC DNA]</scope>
    <source>
        <strain evidence="7">CCUG 49339</strain>
    </source>
</reference>
<organism evidence="6 7">
    <name type="scientific">Bacillus salitolerans</name>
    <dbReference type="NCBI Taxonomy" id="1437434"/>
    <lineage>
        <taxon>Bacteria</taxon>
        <taxon>Bacillati</taxon>
        <taxon>Bacillota</taxon>
        <taxon>Bacilli</taxon>
        <taxon>Bacillales</taxon>
        <taxon>Bacillaceae</taxon>
        <taxon>Bacillus</taxon>
    </lineage>
</organism>
<comment type="subcellular location">
    <subcellularLocation>
        <location evidence="1">Secreted</location>
    </subcellularLocation>
</comment>
<feature type="domain" description="Carbohydrate-binding module family 96" evidence="5">
    <location>
        <begin position="281"/>
        <end position="430"/>
    </location>
</feature>
<dbReference type="NCBIfam" id="NF033679">
    <property type="entry name" value="DNRLRE_dom"/>
    <property type="match status" value="1"/>
</dbReference>
<sequence>MSNLNEESIDKNRIKKSSLIIVEKEKKKMPKKPKKGEPPVEIRQKRGKYKKEYLNEDGSFTVEIFPNPINFKTKRDTWEEINNNLTFMMDGNFRYPYKNISNGWEVRFADEVGEEGKGIYRMENEGYVIEVMPLGINNSKGKVKGNQILYEKIQSNIDIQYTVLADMIKEEIIFRKRDVPDTYTFQINLVGLKPVLNKDQSVDFVNVSGEIIYSFIKPFAYDKEENYTDQIITNLYQVENVWYVSYIINEAWLYNDERKFPVILDPTTLPFQPRKEETYNIRDTEIRSRSPLTNFTNYSYFAAGFSDTPSIGIRRSLIWFNLPRLYSGAKINSATLNLKQFNILTTNETIIDVHQITQPWNTQQVTWDLRPDFNQTPINGTAVNTEKIDFVVSELVSSWYTGEVANYGFLLKARDETKPRKAFYSSENNTSSDAEEGTDLGPTLVINYTVDPLGSEPFWSFVNGVNVANGNLLFTTLDVSLPGRGIPIQLTRSYNSFSTELGLLGYGWRLNIEMKLKFNAPYESKVVVFVDEDGTNHIFTELDEQDGMWEAPPGINLELKYQNGQEPYFIMTDKSETRYYFDTQNGRLEAIYDKNENVLDLVYDSFGNLVNMSDDSGRVVYFHYRDNLLFAITGNEIADVQFRYNAEGLLETVKTLQIGVNGAIDVTDSNNIAQQSSYTYYVDRKIKELIDPNGHATTVTYKLDTNQVETISKVVNGLNRIYTYEYKQQKKV</sequence>